<evidence type="ECO:0000313" key="1">
    <source>
        <dbReference type="EMBL" id="TNC26010.1"/>
    </source>
</evidence>
<name>A0A5C4M437_9ACTN</name>
<gene>
    <name evidence="1" type="ORF">FHE65_34745</name>
</gene>
<dbReference type="EMBL" id="VDFR01000248">
    <property type="protein sequence ID" value="TNC26010.1"/>
    <property type="molecule type" value="Genomic_DNA"/>
</dbReference>
<reference evidence="1 2" key="1">
    <citation type="submission" date="2019-05" db="EMBL/GenBank/DDBJ databases">
        <title>Mumia sp. nov., isolated from the intestinal contents of plateau pika (Ochotona curzoniae) in the Qinghai-Tibet plateau of China.</title>
        <authorList>
            <person name="Tian Z."/>
        </authorList>
    </citation>
    <scope>NUCLEOTIDE SEQUENCE [LARGE SCALE GENOMIC DNA]</scope>
    <source>
        <strain evidence="2">527</strain>
    </source>
</reference>
<sequence>MLLLHERGHAALLGSDARRLGEHVPQHAERGAATLSAAPLGAQFTPPQEERLEPLPVGQGEGLAAEVLRHQLLVELWLQQAVLEPPEGRGRVAAPLVLQARERALHASARHPDPRREQQLWP</sequence>
<organism evidence="1 2">
    <name type="scientific">Mumia zhuanghuii</name>
    <dbReference type="NCBI Taxonomy" id="2585211"/>
    <lineage>
        <taxon>Bacteria</taxon>
        <taxon>Bacillati</taxon>
        <taxon>Actinomycetota</taxon>
        <taxon>Actinomycetes</taxon>
        <taxon>Propionibacteriales</taxon>
        <taxon>Nocardioidaceae</taxon>
        <taxon>Mumia</taxon>
    </lineage>
</organism>
<comment type="caution">
    <text evidence="1">The sequence shown here is derived from an EMBL/GenBank/DDBJ whole genome shotgun (WGS) entry which is preliminary data.</text>
</comment>
<dbReference type="AlphaFoldDB" id="A0A5C4M437"/>
<proteinExistence type="predicted"/>
<evidence type="ECO:0000313" key="2">
    <source>
        <dbReference type="Proteomes" id="UP000306740"/>
    </source>
</evidence>
<dbReference type="RefSeq" id="WP_139107423.1">
    <property type="nucleotide sequence ID" value="NZ_VDFR01000248.1"/>
</dbReference>
<accession>A0A5C4M437</accession>
<dbReference type="Proteomes" id="UP000306740">
    <property type="component" value="Unassembled WGS sequence"/>
</dbReference>
<protein>
    <submittedName>
        <fullName evidence="1">Uncharacterized protein</fullName>
    </submittedName>
</protein>